<gene>
    <name evidence="1" type="ORF">EVAR_102609_1</name>
</gene>
<comment type="caution">
    <text evidence="1">The sequence shown here is derived from an EMBL/GenBank/DDBJ whole genome shotgun (WGS) entry which is preliminary data.</text>
</comment>
<dbReference type="AlphaFoldDB" id="A0A4C1TUP8"/>
<proteinExistence type="predicted"/>
<keyword evidence="2" id="KW-1185">Reference proteome</keyword>
<dbReference type="Proteomes" id="UP000299102">
    <property type="component" value="Unassembled WGS sequence"/>
</dbReference>
<protein>
    <submittedName>
        <fullName evidence="1">Uncharacterized protein</fullName>
    </submittedName>
</protein>
<dbReference type="EMBL" id="BGZK01000090">
    <property type="protein sequence ID" value="GBP17751.1"/>
    <property type="molecule type" value="Genomic_DNA"/>
</dbReference>
<evidence type="ECO:0000313" key="2">
    <source>
        <dbReference type="Proteomes" id="UP000299102"/>
    </source>
</evidence>
<accession>A0A4C1TUP8</accession>
<organism evidence="1 2">
    <name type="scientific">Eumeta variegata</name>
    <name type="common">Bagworm moth</name>
    <name type="synonym">Eumeta japonica</name>
    <dbReference type="NCBI Taxonomy" id="151549"/>
    <lineage>
        <taxon>Eukaryota</taxon>
        <taxon>Metazoa</taxon>
        <taxon>Ecdysozoa</taxon>
        <taxon>Arthropoda</taxon>
        <taxon>Hexapoda</taxon>
        <taxon>Insecta</taxon>
        <taxon>Pterygota</taxon>
        <taxon>Neoptera</taxon>
        <taxon>Endopterygota</taxon>
        <taxon>Lepidoptera</taxon>
        <taxon>Glossata</taxon>
        <taxon>Ditrysia</taxon>
        <taxon>Tineoidea</taxon>
        <taxon>Psychidae</taxon>
        <taxon>Oiketicinae</taxon>
        <taxon>Eumeta</taxon>
    </lineage>
</organism>
<name>A0A4C1TUP8_EUMVA</name>
<evidence type="ECO:0000313" key="1">
    <source>
        <dbReference type="EMBL" id="GBP17751.1"/>
    </source>
</evidence>
<sequence>MKEVVWILKRKKGNSDWIVPTFFDEKQKKILKLVAARSECERDGDRTLPPRRRDIADGRLTNGVPVKHLTTSTFTSLKCPERVLFWRVSAGELGRPPTISC</sequence>
<reference evidence="1 2" key="1">
    <citation type="journal article" date="2019" name="Commun. Biol.">
        <title>The bagworm genome reveals a unique fibroin gene that provides high tensile strength.</title>
        <authorList>
            <person name="Kono N."/>
            <person name="Nakamura H."/>
            <person name="Ohtoshi R."/>
            <person name="Tomita M."/>
            <person name="Numata K."/>
            <person name="Arakawa K."/>
        </authorList>
    </citation>
    <scope>NUCLEOTIDE SEQUENCE [LARGE SCALE GENOMIC DNA]</scope>
</reference>